<dbReference type="InterPro" id="IPR027417">
    <property type="entry name" value="P-loop_NTPase"/>
</dbReference>
<evidence type="ECO:0000313" key="2">
    <source>
        <dbReference type="Proteomes" id="UP000243535"/>
    </source>
</evidence>
<name>A0A0K6GSM7_9NEIS</name>
<dbReference type="Proteomes" id="UP000243535">
    <property type="component" value="Unassembled WGS sequence"/>
</dbReference>
<organism evidence="1 2">
    <name type="scientific">Gulbenkiania indica</name>
    <dbReference type="NCBI Taxonomy" id="375574"/>
    <lineage>
        <taxon>Bacteria</taxon>
        <taxon>Pseudomonadati</taxon>
        <taxon>Pseudomonadota</taxon>
        <taxon>Betaproteobacteria</taxon>
        <taxon>Neisseriales</taxon>
        <taxon>Chromobacteriaceae</taxon>
        <taxon>Gulbenkiania</taxon>
    </lineage>
</organism>
<sequence length="334" mass="37188">MLYPWQTDDWARLNLERERLPNAWLLTGPDGIGKGRFARHLAMSLLCDAPGAGYHPCGRCEACHWFEAGSHPDFRLLAPPVDDEGEGGKTGRKLAQIKVDAVREVIDFAHLTAHRGRGRVVLVEPAESLNPAAANALLKILEEPPADVLFLLLADAPQRLLPTIKSRCRPFQLSRPDRETALAWLAEQGIENAQVEYVYHGEVPLFEHDPALVSVRREFIDGLAAPGFDTVNRLAELVEKHKLPLTRPVQWLQKWLLDLAGLRLAGHIRYHPQRRAALEALAGRADLDALMRCQTALTGIAPYGQHPLNVKLQVEALLMDYLSVFIPARPAATR</sequence>
<dbReference type="SUPFAM" id="SSF52540">
    <property type="entry name" value="P-loop containing nucleoside triphosphate hydrolases"/>
    <property type="match status" value="1"/>
</dbReference>
<accession>A0A0K6GSM7</accession>
<evidence type="ECO:0000313" key="1">
    <source>
        <dbReference type="EMBL" id="CUA81612.1"/>
    </source>
</evidence>
<dbReference type="GO" id="GO:0003887">
    <property type="term" value="F:DNA-directed DNA polymerase activity"/>
    <property type="evidence" value="ECO:0007669"/>
    <property type="project" value="InterPro"/>
</dbReference>
<dbReference type="EMBL" id="CYHA01000001">
    <property type="protein sequence ID" value="CUA81612.1"/>
    <property type="molecule type" value="Genomic_DNA"/>
</dbReference>
<gene>
    <name evidence="1" type="ORF">Ga0061063_0454</name>
</gene>
<dbReference type="RefSeq" id="WP_054284536.1">
    <property type="nucleotide sequence ID" value="NZ_CYHA01000001.1"/>
</dbReference>
<proteinExistence type="predicted"/>
<dbReference type="GO" id="GO:0008408">
    <property type="term" value="F:3'-5' exonuclease activity"/>
    <property type="evidence" value="ECO:0007669"/>
    <property type="project" value="InterPro"/>
</dbReference>
<dbReference type="Gene3D" id="3.40.50.300">
    <property type="entry name" value="P-loop containing nucleotide triphosphate hydrolases"/>
    <property type="match status" value="1"/>
</dbReference>
<dbReference type="NCBIfam" id="TIGR00678">
    <property type="entry name" value="holB"/>
    <property type="match status" value="1"/>
</dbReference>
<dbReference type="Pfam" id="PF13177">
    <property type="entry name" value="DNA_pol3_delta2"/>
    <property type="match status" value="1"/>
</dbReference>
<reference evidence="2" key="1">
    <citation type="submission" date="2015-08" db="EMBL/GenBank/DDBJ databases">
        <authorList>
            <person name="Varghese N."/>
        </authorList>
    </citation>
    <scope>NUCLEOTIDE SEQUENCE [LARGE SCALE GENOMIC DNA]</scope>
    <source>
        <strain evidence="2">DSM 17901</strain>
    </source>
</reference>
<dbReference type="STRING" id="375574.GCA_001418035_00253"/>
<dbReference type="GO" id="GO:0009360">
    <property type="term" value="C:DNA polymerase III complex"/>
    <property type="evidence" value="ECO:0007669"/>
    <property type="project" value="TreeGrafter"/>
</dbReference>
<dbReference type="PANTHER" id="PTHR11669:SF8">
    <property type="entry name" value="DNA POLYMERASE III SUBUNIT DELTA"/>
    <property type="match status" value="1"/>
</dbReference>
<dbReference type="OrthoDB" id="9811073at2"/>
<dbReference type="InterPro" id="IPR050238">
    <property type="entry name" value="DNA_Rep/Repair_Clamp_Loader"/>
</dbReference>
<dbReference type="PANTHER" id="PTHR11669">
    <property type="entry name" value="REPLICATION FACTOR C / DNA POLYMERASE III GAMMA-TAU SUBUNIT"/>
    <property type="match status" value="1"/>
</dbReference>
<dbReference type="GO" id="GO:0006261">
    <property type="term" value="P:DNA-templated DNA replication"/>
    <property type="evidence" value="ECO:0007669"/>
    <property type="project" value="TreeGrafter"/>
</dbReference>
<dbReference type="AlphaFoldDB" id="A0A0K6GSM7"/>
<dbReference type="InterPro" id="IPR004622">
    <property type="entry name" value="DNA_pol_HolB"/>
</dbReference>
<protein>
    <submittedName>
        <fullName evidence="1">DNA polymerase III, delta prime subunit</fullName>
    </submittedName>
</protein>
<keyword evidence="2" id="KW-1185">Reference proteome</keyword>